<evidence type="ECO:0000313" key="3">
    <source>
        <dbReference type="Proteomes" id="UP001066276"/>
    </source>
</evidence>
<dbReference type="EMBL" id="JANPWB010000002">
    <property type="protein sequence ID" value="KAJ1206694.1"/>
    <property type="molecule type" value="Genomic_DNA"/>
</dbReference>
<accession>A0AAV7W3L6</accession>
<organism evidence="2 3">
    <name type="scientific">Pleurodeles waltl</name>
    <name type="common">Iberian ribbed newt</name>
    <dbReference type="NCBI Taxonomy" id="8319"/>
    <lineage>
        <taxon>Eukaryota</taxon>
        <taxon>Metazoa</taxon>
        <taxon>Chordata</taxon>
        <taxon>Craniata</taxon>
        <taxon>Vertebrata</taxon>
        <taxon>Euteleostomi</taxon>
        <taxon>Amphibia</taxon>
        <taxon>Batrachia</taxon>
        <taxon>Caudata</taxon>
        <taxon>Salamandroidea</taxon>
        <taxon>Salamandridae</taxon>
        <taxon>Pleurodelinae</taxon>
        <taxon>Pleurodeles</taxon>
    </lineage>
</organism>
<reference evidence="2" key="1">
    <citation type="journal article" date="2022" name="bioRxiv">
        <title>Sequencing and chromosome-scale assembly of the giantPleurodeles waltlgenome.</title>
        <authorList>
            <person name="Brown T."/>
            <person name="Elewa A."/>
            <person name="Iarovenko S."/>
            <person name="Subramanian E."/>
            <person name="Araus A.J."/>
            <person name="Petzold A."/>
            <person name="Susuki M."/>
            <person name="Suzuki K.-i.T."/>
            <person name="Hayashi T."/>
            <person name="Toyoda A."/>
            <person name="Oliveira C."/>
            <person name="Osipova E."/>
            <person name="Leigh N.D."/>
            <person name="Simon A."/>
            <person name="Yun M.H."/>
        </authorList>
    </citation>
    <scope>NUCLEOTIDE SEQUENCE</scope>
    <source>
        <strain evidence="2">20211129_DDA</strain>
        <tissue evidence="2">Liver</tissue>
    </source>
</reference>
<dbReference type="AlphaFoldDB" id="A0AAV7W3L6"/>
<dbReference type="Proteomes" id="UP001066276">
    <property type="component" value="Chromosome 1_2"/>
</dbReference>
<keyword evidence="3" id="KW-1185">Reference proteome</keyword>
<proteinExistence type="predicted"/>
<feature type="region of interest" description="Disordered" evidence="1">
    <location>
        <begin position="1"/>
        <end position="29"/>
    </location>
</feature>
<protein>
    <submittedName>
        <fullName evidence="2">Uncharacterized protein</fullName>
    </submittedName>
</protein>
<comment type="caution">
    <text evidence="2">The sequence shown here is derived from an EMBL/GenBank/DDBJ whole genome shotgun (WGS) entry which is preliminary data.</text>
</comment>
<evidence type="ECO:0000313" key="2">
    <source>
        <dbReference type="EMBL" id="KAJ1206694.1"/>
    </source>
</evidence>
<evidence type="ECO:0000256" key="1">
    <source>
        <dbReference type="SAM" id="MobiDB-lite"/>
    </source>
</evidence>
<gene>
    <name evidence="2" type="ORF">NDU88_002095</name>
</gene>
<name>A0AAV7W3L6_PLEWA</name>
<sequence>MYGGRQSGVALPRSREAERWTAGESPLGGELWRHRTKEEVRGGRRRTPANSGGGVCPYFHVGHKWALQGRFTAGMAGLEGAESVFHSGWPLDWLLVAVGTWSSGGTLPTWTGGIGQCPLTDGRGPGGAR</sequence>